<feature type="domain" description="Response regulatory" evidence="8">
    <location>
        <begin position="690"/>
        <end position="810"/>
    </location>
</feature>
<dbReference type="CDD" id="cd16922">
    <property type="entry name" value="HATPase_EvgS-ArcB-TorS-like"/>
    <property type="match status" value="1"/>
</dbReference>
<dbReference type="InterPro" id="IPR001789">
    <property type="entry name" value="Sig_transdc_resp-reg_receiver"/>
</dbReference>
<dbReference type="PANTHER" id="PTHR45339:SF1">
    <property type="entry name" value="HYBRID SIGNAL TRANSDUCTION HISTIDINE KINASE J"/>
    <property type="match status" value="1"/>
</dbReference>
<evidence type="ECO:0000256" key="4">
    <source>
        <dbReference type="ARBA" id="ARBA00023012"/>
    </source>
</evidence>
<dbReference type="PROSITE" id="PS50109">
    <property type="entry name" value="HIS_KIN"/>
    <property type="match status" value="1"/>
</dbReference>
<dbReference type="InterPro" id="IPR003661">
    <property type="entry name" value="HisK_dim/P_dom"/>
</dbReference>
<accession>A0A1Y2K7S3</accession>
<dbReference type="Pfam" id="PF02518">
    <property type="entry name" value="HATPase_c"/>
    <property type="match status" value="1"/>
</dbReference>
<protein>
    <recommendedName>
        <fullName evidence="2">histidine kinase</fullName>
        <ecNumber evidence="2">2.7.13.3</ecNumber>
    </recommendedName>
</protein>
<dbReference type="InterPro" id="IPR003594">
    <property type="entry name" value="HATPase_dom"/>
</dbReference>
<dbReference type="Gene3D" id="3.30.565.10">
    <property type="entry name" value="Histidine kinase-like ATPase, C-terminal domain"/>
    <property type="match status" value="1"/>
</dbReference>
<keyword evidence="6" id="KW-0175">Coiled coil</keyword>
<dbReference type="InterPro" id="IPR036890">
    <property type="entry name" value="HATPase_C_sf"/>
</dbReference>
<keyword evidence="9" id="KW-0808">Transferase</keyword>
<evidence type="ECO:0000256" key="3">
    <source>
        <dbReference type="ARBA" id="ARBA00022553"/>
    </source>
</evidence>
<evidence type="ECO:0000256" key="5">
    <source>
        <dbReference type="PROSITE-ProRule" id="PRU00169"/>
    </source>
</evidence>
<gene>
    <name evidence="9" type="ORF">MAIT1_00346</name>
</gene>
<keyword evidence="9" id="KW-0418">Kinase</keyword>
<dbReference type="RefSeq" id="WP_158089269.1">
    <property type="nucleotide sequence ID" value="NZ_LVJN01000015.1"/>
</dbReference>
<keyword evidence="10" id="KW-1185">Reference proteome</keyword>
<dbReference type="EMBL" id="LVJN01000015">
    <property type="protein sequence ID" value="OSM06791.1"/>
    <property type="molecule type" value="Genomic_DNA"/>
</dbReference>
<proteinExistence type="predicted"/>
<feature type="coiled-coil region" evidence="6">
    <location>
        <begin position="309"/>
        <end position="336"/>
    </location>
</feature>
<dbReference type="SUPFAM" id="SSF47384">
    <property type="entry name" value="Homodimeric domain of signal transducing histidine kinase"/>
    <property type="match status" value="1"/>
</dbReference>
<name>A0A1Y2K7S3_9PROT</name>
<dbReference type="Pfam" id="PF08269">
    <property type="entry name" value="dCache_2"/>
    <property type="match status" value="1"/>
</dbReference>
<dbReference type="InterPro" id="IPR004010">
    <property type="entry name" value="Double_Cache_2"/>
</dbReference>
<evidence type="ECO:0000256" key="1">
    <source>
        <dbReference type="ARBA" id="ARBA00000085"/>
    </source>
</evidence>
<dbReference type="Proteomes" id="UP000194003">
    <property type="component" value="Unassembled WGS sequence"/>
</dbReference>
<dbReference type="STRING" id="1434232.MAIT1_00346"/>
<dbReference type="AlphaFoldDB" id="A0A1Y2K7S3"/>
<evidence type="ECO:0000259" key="8">
    <source>
        <dbReference type="PROSITE" id="PS50110"/>
    </source>
</evidence>
<keyword evidence="3 5" id="KW-0597">Phosphoprotein</keyword>
<dbReference type="PRINTS" id="PR00344">
    <property type="entry name" value="BCTRLSENSOR"/>
</dbReference>
<dbReference type="PROSITE" id="PS50110">
    <property type="entry name" value="RESPONSE_REGULATORY"/>
    <property type="match status" value="1"/>
</dbReference>
<evidence type="ECO:0000256" key="2">
    <source>
        <dbReference type="ARBA" id="ARBA00012438"/>
    </source>
</evidence>
<dbReference type="Pfam" id="PF00072">
    <property type="entry name" value="Response_reg"/>
    <property type="match status" value="1"/>
</dbReference>
<dbReference type="SUPFAM" id="SSF55874">
    <property type="entry name" value="ATPase domain of HSP90 chaperone/DNA topoisomerase II/histidine kinase"/>
    <property type="match status" value="1"/>
</dbReference>
<feature type="modified residue" description="4-aspartylphosphate" evidence="5">
    <location>
        <position position="740"/>
    </location>
</feature>
<dbReference type="CDD" id="cd17546">
    <property type="entry name" value="REC_hyHK_CKI1_RcsC-like"/>
    <property type="match status" value="1"/>
</dbReference>
<reference evidence="9 10" key="1">
    <citation type="journal article" date="2016" name="BMC Genomics">
        <title>Combined genomic and structural analyses of a cultured magnetotactic bacterium reveals its niche adaptation to a dynamic environment.</title>
        <authorList>
            <person name="Araujo A.C."/>
            <person name="Morillo V."/>
            <person name="Cypriano J."/>
            <person name="Teixeira L.C."/>
            <person name="Leao P."/>
            <person name="Lyra S."/>
            <person name="Almeida L.G."/>
            <person name="Bazylinski D.A."/>
            <person name="Vasconcellos A.T."/>
            <person name="Abreu F."/>
            <person name="Lins U."/>
        </authorList>
    </citation>
    <scope>NUCLEOTIDE SEQUENCE [LARGE SCALE GENOMIC DNA]</scope>
    <source>
        <strain evidence="9 10">IT-1</strain>
    </source>
</reference>
<feature type="domain" description="Histidine kinase" evidence="7">
    <location>
        <begin position="436"/>
        <end position="654"/>
    </location>
</feature>
<dbReference type="SMART" id="SM00387">
    <property type="entry name" value="HATPase_c"/>
    <property type="match status" value="1"/>
</dbReference>
<dbReference type="SUPFAM" id="SSF52172">
    <property type="entry name" value="CheY-like"/>
    <property type="match status" value="1"/>
</dbReference>
<evidence type="ECO:0000259" key="7">
    <source>
        <dbReference type="PROSITE" id="PS50109"/>
    </source>
</evidence>
<dbReference type="CDD" id="cd00082">
    <property type="entry name" value="HisKA"/>
    <property type="match status" value="1"/>
</dbReference>
<dbReference type="SMART" id="SM00448">
    <property type="entry name" value="REC"/>
    <property type="match status" value="1"/>
</dbReference>
<dbReference type="EC" id="2.7.13.3" evidence="2"/>
<dbReference type="InterPro" id="IPR005467">
    <property type="entry name" value="His_kinase_dom"/>
</dbReference>
<evidence type="ECO:0000313" key="9">
    <source>
        <dbReference type="EMBL" id="OSM06791.1"/>
    </source>
</evidence>
<keyword evidence="4" id="KW-0902">Two-component regulatory system</keyword>
<dbReference type="InterPro" id="IPR011006">
    <property type="entry name" value="CheY-like_superfamily"/>
</dbReference>
<dbReference type="Gene3D" id="3.40.50.2300">
    <property type="match status" value="1"/>
</dbReference>
<dbReference type="FunFam" id="3.30.565.10:FF:000010">
    <property type="entry name" value="Sensor histidine kinase RcsC"/>
    <property type="match status" value="1"/>
</dbReference>
<comment type="caution">
    <text evidence="9">The sequence shown here is derived from an EMBL/GenBank/DDBJ whole genome shotgun (WGS) entry which is preliminary data.</text>
</comment>
<feature type="coiled-coil region" evidence="6">
    <location>
        <begin position="402"/>
        <end position="436"/>
    </location>
</feature>
<dbReference type="GO" id="GO:0000155">
    <property type="term" value="F:phosphorelay sensor kinase activity"/>
    <property type="evidence" value="ECO:0007669"/>
    <property type="project" value="InterPro"/>
</dbReference>
<dbReference type="InterPro" id="IPR004358">
    <property type="entry name" value="Sig_transdc_His_kin-like_C"/>
</dbReference>
<dbReference type="Pfam" id="PF00512">
    <property type="entry name" value="HisKA"/>
    <property type="match status" value="1"/>
</dbReference>
<evidence type="ECO:0000313" key="10">
    <source>
        <dbReference type="Proteomes" id="UP000194003"/>
    </source>
</evidence>
<dbReference type="SMART" id="SM00388">
    <property type="entry name" value="HisKA"/>
    <property type="match status" value="1"/>
</dbReference>
<dbReference type="InterPro" id="IPR036097">
    <property type="entry name" value="HisK_dim/P_sf"/>
</dbReference>
<sequence length="813" mass="90816">MAEPDYHAIALKPAIGHALLQRMAGLVGVLLLALGALWVRSEYVDFQHQTHSLRDDHLLHLRTDLKNRVEHVLSHIRYTRQGLENGVRERLSLRVDEAVTIASHLYAMRDQDAPENQIRFDIRQALDPLLYNRTRGELFLYSPREQNALVLPSQISVSEQEHFLRPDQDAAFHVIPNANSSLGERLLYAKRFKPFGWVFGAGARMAEETEKLQRETIERVFAANMEQSSVPFFLISDLGEKLLRDGAADFLPDLQRPSGKRMLERLMHFGDSGGGFLFDPELPLHDDSLESLHQRRLFYVARAPGWNWLVGASASLAASEREIRQLESELTLSILKGLAEGAAALLLLLLGLSWVAKRFAERVQRDSDEFRAFLRTVALGEAAHLDPLSLGFRELSEMAATANSMSQARAKIDAELREAKEEAEAASEAKSRFLAVMSHEIRTPMNAILGLAELMGEADNLALGEREHARVIHRNGRALLTLLDDILDVSRLESHQLKLSAEEFDLRLLLEDALSTFRHLAQEKGLSISLEWDEQVSPYRVGDPDRLRQVLVNLMGNALKFTPSGGIVLRASLQERQAVLLEVIDTGVGIPESHQQAIFQRFHQVDGSATRRQGGVGLGLFLCHQLVAAMGGELRLQSEPGVGSRFYFTLNTPLVEKSAAVEMERAHQPIPSSPEHHSAGQSALSHRRIRLLLAEDAEDNVLLARAYLKSRPNVELTVAPNGREAVRYIESERFDLVLMDIQMPLMDGLSAARSVRRWEADMGVTPTPIVALSAHAMRGDAEKSLDAGCDAHLSKPISKRQLLDAIDRYARHL</sequence>
<dbReference type="PANTHER" id="PTHR45339">
    <property type="entry name" value="HYBRID SIGNAL TRANSDUCTION HISTIDINE KINASE J"/>
    <property type="match status" value="1"/>
</dbReference>
<organism evidence="9 10">
    <name type="scientific">Magnetofaba australis IT-1</name>
    <dbReference type="NCBI Taxonomy" id="1434232"/>
    <lineage>
        <taxon>Bacteria</taxon>
        <taxon>Pseudomonadati</taxon>
        <taxon>Pseudomonadota</taxon>
        <taxon>Magnetococcia</taxon>
        <taxon>Magnetococcales</taxon>
        <taxon>Magnetococcaceae</taxon>
        <taxon>Magnetofaba</taxon>
    </lineage>
</organism>
<comment type="catalytic activity">
    <reaction evidence="1">
        <text>ATP + protein L-histidine = ADP + protein N-phospho-L-histidine.</text>
        <dbReference type="EC" id="2.7.13.3"/>
    </reaction>
</comment>
<dbReference type="OrthoDB" id="9791542at2"/>
<evidence type="ECO:0000256" key="6">
    <source>
        <dbReference type="SAM" id="Coils"/>
    </source>
</evidence>
<dbReference type="Gene3D" id="1.10.287.130">
    <property type="match status" value="1"/>
</dbReference>